<dbReference type="AlphaFoldDB" id="A0A6J6LE65"/>
<reference evidence="1" key="1">
    <citation type="submission" date="2020-05" db="EMBL/GenBank/DDBJ databases">
        <authorList>
            <person name="Chiriac C."/>
            <person name="Salcher M."/>
            <person name="Ghai R."/>
            <person name="Kavagutti S V."/>
        </authorList>
    </citation>
    <scope>NUCLEOTIDE SEQUENCE</scope>
</reference>
<dbReference type="EMBL" id="CAFBNL010000103">
    <property type="protein sequence ID" value="CAB4960912.1"/>
    <property type="molecule type" value="Genomic_DNA"/>
</dbReference>
<gene>
    <name evidence="1" type="ORF">UFOPK2242_00848</name>
    <name evidence="2" type="ORF">UFOPK3789_00638</name>
    <name evidence="3" type="ORF">UFOPK3789_01277</name>
    <name evidence="4" type="ORF">UFOPK4071_01288</name>
</gene>
<name>A0A6J6LE65_9ZZZZ</name>
<dbReference type="EMBL" id="CAEZWM010000095">
    <property type="protein sequence ID" value="CAB4659043.1"/>
    <property type="molecule type" value="Genomic_DNA"/>
</dbReference>
<evidence type="ECO:0000313" key="2">
    <source>
        <dbReference type="EMBL" id="CAB4950320.1"/>
    </source>
</evidence>
<organism evidence="1">
    <name type="scientific">freshwater metagenome</name>
    <dbReference type="NCBI Taxonomy" id="449393"/>
    <lineage>
        <taxon>unclassified sequences</taxon>
        <taxon>metagenomes</taxon>
        <taxon>ecological metagenomes</taxon>
    </lineage>
</organism>
<dbReference type="EMBL" id="CAFBNL010000027">
    <property type="protein sequence ID" value="CAB4950320.1"/>
    <property type="molecule type" value="Genomic_DNA"/>
</dbReference>
<evidence type="ECO:0000313" key="4">
    <source>
        <dbReference type="EMBL" id="CAB5022069.1"/>
    </source>
</evidence>
<protein>
    <submittedName>
        <fullName evidence="1">Unannotated protein</fullName>
    </submittedName>
</protein>
<evidence type="ECO:0000313" key="3">
    <source>
        <dbReference type="EMBL" id="CAB4960912.1"/>
    </source>
</evidence>
<accession>A0A6J6LE65</accession>
<evidence type="ECO:0000313" key="1">
    <source>
        <dbReference type="EMBL" id="CAB4659043.1"/>
    </source>
</evidence>
<sequence length="42" mass="4677">MKQLRDSGIIALLTAAANRLLDSWQELDSFSSVAKMPVSKER</sequence>
<proteinExistence type="predicted"/>
<dbReference type="EMBL" id="CAFBPF010000193">
    <property type="protein sequence ID" value="CAB5022069.1"/>
    <property type="molecule type" value="Genomic_DNA"/>
</dbReference>